<evidence type="ECO:0000259" key="5">
    <source>
        <dbReference type="PROSITE" id="PS50931"/>
    </source>
</evidence>
<protein>
    <submittedName>
        <fullName evidence="6">LysR family transcriptional regulator</fullName>
    </submittedName>
</protein>
<evidence type="ECO:0000256" key="4">
    <source>
        <dbReference type="ARBA" id="ARBA00023163"/>
    </source>
</evidence>
<dbReference type="InterPro" id="IPR036388">
    <property type="entry name" value="WH-like_DNA-bd_sf"/>
</dbReference>
<dbReference type="SUPFAM" id="SSF46785">
    <property type="entry name" value="Winged helix' DNA-binding domain"/>
    <property type="match status" value="1"/>
</dbReference>
<comment type="caution">
    <text evidence="6">The sequence shown here is derived from an EMBL/GenBank/DDBJ whole genome shotgun (WGS) entry which is preliminary data.</text>
</comment>
<dbReference type="Gene3D" id="1.10.10.10">
    <property type="entry name" value="Winged helix-like DNA-binding domain superfamily/Winged helix DNA-binding domain"/>
    <property type="match status" value="1"/>
</dbReference>
<keyword evidence="3" id="KW-0238">DNA-binding</keyword>
<dbReference type="Pfam" id="PF03466">
    <property type="entry name" value="LysR_substrate"/>
    <property type="match status" value="1"/>
</dbReference>
<keyword evidence="4" id="KW-0804">Transcription</keyword>
<dbReference type="Proteomes" id="UP001139447">
    <property type="component" value="Unassembled WGS sequence"/>
</dbReference>
<dbReference type="InterPro" id="IPR037402">
    <property type="entry name" value="YidZ_PBP2"/>
</dbReference>
<keyword evidence="2" id="KW-0805">Transcription regulation</keyword>
<reference evidence="6" key="1">
    <citation type="submission" date="2022-03" db="EMBL/GenBank/DDBJ databases">
        <authorList>
            <person name="Woo C.Y."/>
        </authorList>
    </citation>
    <scope>NUCLEOTIDE SEQUENCE</scope>
    <source>
        <strain evidence="6">CYS-02</strain>
    </source>
</reference>
<dbReference type="PANTHER" id="PTHR30118">
    <property type="entry name" value="HTH-TYPE TRANSCRIPTIONAL REGULATOR LEUO-RELATED"/>
    <property type="match status" value="1"/>
</dbReference>
<dbReference type="PROSITE" id="PS50931">
    <property type="entry name" value="HTH_LYSR"/>
    <property type="match status" value="1"/>
</dbReference>
<keyword evidence="7" id="KW-1185">Reference proteome</keyword>
<dbReference type="CDD" id="cd08417">
    <property type="entry name" value="PBP2_Nitroaromatics_like"/>
    <property type="match status" value="1"/>
</dbReference>
<comment type="similarity">
    <text evidence="1">Belongs to the LysR transcriptional regulatory family.</text>
</comment>
<proteinExistence type="inferred from homology"/>
<dbReference type="Gene3D" id="3.40.190.10">
    <property type="entry name" value="Periplasmic binding protein-like II"/>
    <property type="match status" value="2"/>
</dbReference>
<evidence type="ECO:0000256" key="2">
    <source>
        <dbReference type="ARBA" id="ARBA00023015"/>
    </source>
</evidence>
<evidence type="ECO:0000256" key="3">
    <source>
        <dbReference type="ARBA" id="ARBA00023125"/>
    </source>
</evidence>
<dbReference type="SUPFAM" id="SSF53850">
    <property type="entry name" value="Periplasmic binding protein-like II"/>
    <property type="match status" value="1"/>
</dbReference>
<dbReference type="InterPro" id="IPR050389">
    <property type="entry name" value="LysR-type_TF"/>
</dbReference>
<evidence type="ECO:0000313" key="6">
    <source>
        <dbReference type="EMBL" id="MCJ0765596.1"/>
    </source>
</evidence>
<dbReference type="InterPro" id="IPR005119">
    <property type="entry name" value="LysR_subst-bd"/>
</dbReference>
<dbReference type="AlphaFoldDB" id="A0A9X1VXH3"/>
<dbReference type="PANTHER" id="PTHR30118:SF15">
    <property type="entry name" value="TRANSCRIPTIONAL REGULATORY PROTEIN"/>
    <property type="match status" value="1"/>
</dbReference>
<accession>A0A9X1VXH3</accession>
<dbReference type="InterPro" id="IPR000847">
    <property type="entry name" value="LysR_HTH_N"/>
</dbReference>
<dbReference type="InterPro" id="IPR036390">
    <property type="entry name" value="WH_DNA-bd_sf"/>
</dbReference>
<dbReference type="GO" id="GO:0003677">
    <property type="term" value="F:DNA binding"/>
    <property type="evidence" value="ECO:0007669"/>
    <property type="project" value="UniProtKB-KW"/>
</dbReference>
<evidence type="ECO:0000256" key="1">
    <source>
        <dbReference type="ARBA" id="ARBA00009437"/>
    </source>
</evidence>
<feature type="domain" description="HTH lysR-type" evidence="5">
    <location>
        <begin position="6"/>
        <end position="63"/>
    </location>
</feature>
<dbReference type="GO" id="GO:0003700">
    <property type="term" value="F:DNA-binding transcription factor activity"/>
    <property type="evidence" value="ECO:0007669"/>
    <property type="project" value="InterPro"/>
</dbReference>
<gene>
    <name evidence="6" type="ORF">MMF98_20475</name>
</gene>
<dbReference type="EMBL" id="JALGBI010000003">
    <property type="protein sequence ID" value="MCJ0765596.1"/>
    <property type="molecule type" value="Genomic_DNA"/>
</dbReference>
<sequence length="327" mass="36015">MENKHIDLHLLTCLEALLAEGSVTRAAQKMGMSQPGMSNALARLRQLTSDALLVRTSQGMQLTPRAHELAVSVRKGLSAMEEIFADRRPFDPAQAQGAVTIAAADSVGVMLVPRLMQLIGECAPGVTVDMRLPDPAHVHEWLRDGECDLAVGYFPHLADGLRSTSLFSQSLSCVVKNGHPQLGPGMTLQDYVAARHVVFGSPFALMSTMEASLDEALARIGQRRQQAMRVSSVLLTPYVVAQTALVATLPTWLARHYAQMLPIQLLPLPFEPPDIDSRMVWHERSHQVGLHQWIREQMRRLLEESHALAVSEVPLLVATRRGMAHVE</sequence>
<name>A0A9X1VXH3_9BURK</name>
<dbReference type="RefSeq" id="WP_243309164.1">
    <property type="nucleotide sequence ID" value="NZ_JALGBI010000003.1"/>
</dbReference>
<evidence type="ECO:0000313" key="7">
    <source>
        <dbReference type="Proteomes" id="UP001139447"/>
    </source>
</evidence>
<organism evidence="6 7">
    <name type="scientific">Variovorax terrae</name>
    <dbReference type="NCBI Taxonomy" id="2923278"/>
    <lineage>
        <taxon>Bacteria</taxon>
        <taxon>Pseudomonadati</taxon>
        <taxon>Pseudomonadota</taxon>
        <taxon>Betaproteobacteria</taxon>
        <taxon>Burkholderiales</taxon>
        <taxon>Comamonadaceae</taxon>
        <taxon>Variovorax</taxon>
    </lineage>
</organism>
<dbReference type="Pfam" id="PF00126">
    <property type="entry name" value="HTH_1"/>
    <property type="match status" value="1"/>
</dbReference>